<dbReference type="EMBL" id="LOIC01000018">
    <property type="protein sequence ID" value="OCA56240.1"/>
    <property type="molecule type" value="Genomic_DNA"/>
</dbReference>
<evidence type="ECO:0000313" key="2">
    <source>
        <dbReference type="Proteomes" id="UP000092665"/>
    </source>
</evidence>
<sequence length="61" mass="7401">MYFTELRLFNFYLIRKRAEKKGNRVMVKRIWDVGSYIIVINLYKLGLRESIDLTISFSPHF</sequence>
<reference evidence="2" key="1">
    <citation type="submission" date="2015-11" db="EMBL/GenBank/DDBJ databases">
        <authorList>
            <person name="Tobias N.J."/>
            <person name="Mishra B."/>
            <person name="Gupta D.K."/>
            <person name="Thines M."/>
            <person name="Stinear T.P."/>
            <person name="Bode H.B."/>
        </authorList>
    </citation>
    <scope>NUCLEOTIDE SEQUENCE [LARGE SCALE GENOMIC DNA]</scope>
    <source>
        <strain evidence="2">PB45.5</strain>
    </source>
</reference>
<protein>
    <submittedName>
        <fullName evidence="1">Uncharacterized protein</fullName>
    </submittedName>
</protein>
<dbReference type="Proteomes" id="UP000092665">
    <property type="component" value="Unassembled WGS sequence"/>
</dbReference>
<evidence type="ECO:0000313" key="1">
    <source>
        <dbReference type="EMBL" id="OCA56240.1"/>
    </source>
</evidence>
<keyword evidence="2" id="KW-1185">Reference proteome</keyword>
<accession>A0A1B8YM55</accession>
<organism evidence="1 2">
    <name type="scientific">Photorhabdus namnaonensis</name>
    <dbReference type="NCBI Taxonomy" id="1851568"/>
    <lineage>
        <taxon>Bacteria</taxon>
        <taxon>Pseudomonadati</taxon>
        <taxon>Pseudomonadota</taxon>
        <taxon>Gammaproteobacteria</taxon>
        <taxon>Enterobacterales</taxon>
        <taxon>Morganellaceae</taxon>
        <taxon>Photorhabdus</taxon>
    </lineage>
</organism>
<name>A0A1B8YM55_9GAMM</name>
<dbReference type="AlphaFoldDB" id="A0A1B8YM55"/>
<comment type="caution">
    <text evidence="1">The sequence shown here is derived from an EMBL/GenBank/DDBJ whole genome shotgun (WGS) entry which is preliminary data.</text>
</comment>
<gene>
    <name evidence="1" type="ORF">Phpb_00739</name>
</gene>
<proteinExistence type="predicted"/>